<reference evidence="11 12" key="1">
    <citation type="submission" date="2012-08" db="EMBL/GenBank/DDBJ databases">
        <title>Whole genome shotgun sequence of Austwickia chelonae NBRC 105200.</title>
        <authorList>
            <person name="Yoshida I."/>
            <person name="Hosoyama A."/>
            <person name="Tsuchikane K."/>
            <person name="Katsumata H."/>
            <person name="Ando Y."/>
            <person name="Ohji S."/>
            <person name="Hamada M."/>
            <person name="Tamura T."/>
            <person name="Yamazoe A."/>
            <person name="Yamazaki S."/>
            <person name="Fujita N."/>
        </authorList>
    </citation>
    <scope>NUCLEOTIDE SEQUENCE [LARGE SCALE GENOMIC DNA]</scope>
    <source>
        <strain evidence="11 12">NBRC 105200</strain>
    </source>
</reference>
<dbReference type="Gene3D" id="3.10.520.10">
    <property type="entry name" value="ApbE-like domains"/>
    <property type="match status" value="2"/>
</dbReference>
<evidence type="ECO:0000256" key="10">
    <source>
        <dbReference type="ARBA" id="ARBA00048540"/>
    </source>
</evidence>
<dbReference type="PANTHER" id="PTHR30040:SF2">
    <property type="entry name" value="FAD:PROTEIN FMN TRANSFERASE"/>
    <property type="match status" value="1"/>
</dbReference>
<dbReference type="EC" id="2.7.1.180" evidence="2"/>
<evidence type="ECO:0000313" key="12">
    <source>
        <dbReference type="Proteomes" id="UP000008495"/>
    </source>
</evidence>
<dbReference type="OrthoDB" id="9778595at2"/>
<keyword evidence="6" id="KW-0479">Metal-binding</keyword>
<evidence type="ECO:0000256" key="6">
    <source>
        <dbReference type="ARBA" id="ARBA00022723"/>
    </source>
</evidence>
<dbReference type="AlphaFoldDB" id="K6W905"/>
<evidence type="ECO:0000313" key="11">
    <source>
        <dbReference type="EMBL" id="GAB78312.1"/>
    </source>
</evidence>
<dbReference type="STRING" id="100225.SAMN05421595_0829"/>
<organism evidence="11 12">
    <name type="scientific">Austwickia chelonae NBRC 105200</name>
    <dbReference type="NCBI Taxonomy" id="1184607"/>
    <lineage>
        <taxon>Bacteria</taxon>
        <taxon>Bacillati</taxon>
        <taxon>Actinomycetota</taxon>
        <taxon>Actinomycetes</taxon>
        <taxon>Micrococcales</taxon>
        <taxon>Dermatophilaceae</taxon>
        <taxon>Austwickia</taxon>
    </lineage>
</organism>
<evidence type="ECO:0000256" key="2">
    <source>
        <dbReference type="ARBA" id="ARBA00011955"/>
    </source>
</evidence>
<dbReference type="RefSeq" id="WP_006503067.1">
    <property type="nucleotide sequence ID" value="NZ_BAGZ01000008.1"/>
</dbReference>
<comment type="caution">
    <text evidence="11">The sequence shown here is derived from an EMBL/GenBank/DDBJ whole genome shotgun (WGS) entry which is preliminary data.</text>
</comment>
<sequence>MSRGPADLPDPPPACPPPPYVAAYVRRLMGMPVSIHLRGPDPRSPRAVEAVGKAYDELARAEEIFSRWQPHSELSRLRRGELTLTACGPQMREVAALCAHYQQVTGGSFTAVLPDETTGEPSYDPTGLVKGWAVARAAGHLAAVGGHAYCLNAGGDLLVGGIDESPGGGRPWRLGIDDPDIPGRVAGVVELHAGALATSGCSARGAHLVDPATGRRERRRGSVSVIAPDIVEADAWATALFVGPAGLETSFLATPDRQVIRY</sequence>
<dbReference type="InterPro" id="IPR024932">
    <property type="entry name" value="ApbE"/>
</dbReference>
<comment type="catalytic activity">
    <reaction evidence="10">
        <text>L-threonyl-[protein] + FAD = FMN-L-threonyl-[protein] + AMP + H(+)</text>
        <dbReference type="Rhea" id="RHEA:36847"/>
        <dbReference type="Rhea" id="RHEA-COMP:11060"/>
        <dbReference type="Rhea" id="RHEA-COMP:11061"/>
        <dbReference type="ChEBI" id="CHEBI:15378"/>
        <dbReference type="ChEBI" id="CHEBI:30013"/>
        <dbReference type="ChEBI" id="CHEBI:57692"/>
        <dbReference type="ChEBI" id="CHEBI:74257"/>
        <dbReference type="ChEBI" id="CHEBI:456215"/>
        <dbReference type="EC" id="2.7.1.180"/>
    </reaction>
</comment>
<dbReference type="GO" id="GO:0016740">
    <property type="term" value="F:transferase activity"/>
    <property type="evidence" value="ECO:0007669"/>
    <property type="project" value="UniProtKB-KW"/>
</dbReference>
<dbReference type="Pfam" id="PF02424">
    <property type="entry name" value="ApbE"/>
    <property type="match status" value="2"/>
</dbReference>
<dbReference type="Proteomes" id="UP000008495">
    <property type="component" value="Unassembled WGS sequence"/>
</dbReference>
<dbReference type="InterPro" id="IPR003374">
    <property type="entry name" value="ApbE-like_sf"/>
</dbReference>
<keyword evidence="4" id="KW-0285">Flavoprotein</keyword>
<evidence type="ECO:0000256" key="4">
    <source>
        <dbReference type="ARBA" id="ARBA00022630"/>
    </source>
</evidence>
<evidence type="ECO:0000256" key="5">
    <source>
        <dbReference type="ARBA" id="ARBA00022679"/>
    </source>
</evidence>
<evidence type="ECO:0000256" key="3">
    <source>
        <dbReference type="ARBA" id="ARBA00016337"/>
    </source>
</evidence>
<evidence type="ECO:0000256" key="1">
    <source>
        <dbReference type="ARBA" id="ARBA00001946"/>
    </source>
</evidence>
<dbReference type="eggNOG" id="COG1477">
    <property type="taxonomic scope" value="Bacteria"/>
</dbReference>
<keyword evidence="12" id="KW-1185">Reference proteome</keyword>
<keyword evidence="5" id="KW-0808">Transferase</keyword>
<accession>K6W905</accession>
<keyword evidence="8" id="KW-0460">Magnesium</keyword>
<comment type="cofactor">
    <cofactor evidence="1">
        <name>Mg(2+)</name>
        <dbReference type="ChEBI" id="CHEBI:18420"/>
    </cofactor>
</comment>
<protein>
    <recommendedName>
        <fullName evidence="3">FAD:protein FMN transferase</fullName>
        <ecNumber evidence="2">2.7.1.180</ecNumber>
    </recommendedName>
    <alternativeName>
        <fullName evidence="9">Flavin transferase</fullName>
    </alternativeName>
</protein>
<dbReference type="EMBL" id="BAGZ01000008">
    <property type="protein sequence ID" value="GAB78312.1"/>
    <property type="molecule type" value="Genomic_DNA"/>
</dbReference>
<name>K6W905_9MICO</name>
<keyword evidence="7" id="KW-0274">FAD</keyword>
<evidence type="ECO:0000256" key="8">
    <source>
        <dbReference type="ARBA" id="ARBA00022842"/>
    </source>
</evidence>
<evidence type="ECO:0000256" key="9">
    <source>
        <dbReference type="ARBA" id="ARBA00031306"/>
    </source>
</evidence>
<gene>
    <name evidence="11" type="ORF">AUCHE_08_05590</name>
</gene>
<dbReference type="GO" id="GO:0046872">
    <property type="term" value="F:metal ion binding"/>
    <property type="evidence" value="ECO:0007669"/>
    <property type="project" value="UniProtKB-KW"/>
</dbReference>
<dbReference type="SUPFAM" id="SSF143631">
    <property type="entry name" value="ApbE-like"/>
    <property type="match status" value="1"/>
</dbReference>
<evidence type="ECO:0000256" key="7">
    <source>
        <dbReference type="ARBA" id="ARBA00022827"/>
    </source>
</evidence>
<dbReference type="PANTHER" id="PTHR30040">
    <property type="entry name" value="THIAMINE BIOSYNTHESIS LIPOPROTEIN APBE"/>
    <property type="match status" value="1"/>
</dbReference>
<proteinExistence type="predicted"/>